<evidence type="ECO:0000256" key="1">
    <source>
        <dbReference type="ARBA" id="ARBA00004651"/>
    </source>
</evidence>
<accession>A0ABS2QAH7</accession>
<dbReference type="CDD" id="cd03254">
    <property type="entry name" value="ABCC_Glucan_exporter_like"/>
    <property type="match status" value="1"/>
</dbReference>
<evidence type="ECO:0000259" key="9">
    <source>
        <dbReference type="PROSITE" id="PS50893"/>
    </source>
</evidence>
<evidence type="ECO:0000256" key="6">
    <source>
        <dbReference type="ARBA" id="ARBA00023136"/>
    </source>
</evidence>
<dbReference type="RefSeq" id="WP_205007346.1">
    <property type="nucleotide sequence ID" value="NZ_CBCRXA010000019.1"/>
</dbReference>
<keyword evidence="3" id="KW-0547">Nucleotide-binding</keyword>
<dbReference type="Gene3D" id="1.20.1560.10">
    <property type="entry name" value="ABC transporter type 1, transmembrane domain"/>
    <property type="match status" value="1"/>
</dbReference>
<feature type="transmembrane region" description="Helical" evidence="8">
    <location>
        <begin position="291"/>
        <end position="312"/>
    </location>
</feature>
<protein>
    <submittedName>
        <fullName evidence="11">ATP-binding cassette subfamily B protein</fullName>
    </submittedName>
</protein>
<dbReference type="GO" id="GO:0005524">
    <property type="term" value="F:ATP binding"/>
    <property type="evidence" value="ECO:0007669"/>
    <property type="project" value="UniProtKB-KW"/>
</dbReference>
<dbReference type="InterPro" id="IPR017871">
    <property type="entry name" value="ABC_transporter-like_CS"/>
</dbReference>
<comment type="subcellular location">
    <subcellularLocation>
        <location evidence="1">Cell membrane</location>
        <topology evidence="1">Multi-pass membrane protein</topology>
    </subcellularLocation>
</comment>
<dbReference type="Pfam" id="PF00005">
    <property type="entry name" value="ABC_tran"/>
    <property type="match status" value="1"/>
</dbReference>
<dbReference type="InterPro" id="IPR027417">
    <property type="entry name" value="P-loop_NTPase"/>
</dbReference>
<keyword evidence="12" id="KW-1185">Reference proteome</keyword>
<dbReference type="PANTHER" id="PTHR43394:SF1">
    <property type="entry name" value="ATP-BINDING CASSETTE SUB-FAMILY B MEMBER 10, MITOCHONDRIAL"/>
    <property type="match status" value="1"/>
</dbReference>
<dbReference type="CDD" id="cd18547">
    <property type="entry name" value="ABC_6TM_Tm288_like"/>
    <property type="match status" value="1"/>
</dbReference>
<dbReference type="SMART" id="SM00382">
    <property type="entry name" value="AAA"/>
    <property type="match status" value="1"/>
</dbReference>
<evidence type="ECO:0000313" key="11">
    <source>
        <dbReference type="EMBL" id="MBM7658793.1"/>
    </source>
</evidence>
<evidence type="ECO:0000256" key="8">
    <source>
        <dbReference type="SAM" id="Phobius"/>
    </source>
</evidence>
<evidence type="ECO:0000259" key="10">
    <source>
        <dbReference type="PROSITE" id="PS50929"/>
    </source>
</evidence>
<dbReference type="SUPFAM" id="SSF90123">
    <property type="entry name" value="ABC transporter transmembrane region"/>
    <property type="match status" value="1"/>
</dbReference>
<feature type="domain" description="ABC transmembrane type-1" evidence="10">
    <location>
        <begin position="53"/>
        <end position="347"/>
    </location>
</feature>
<dbReference type="InterPro" id="IPR039421">
    <property type="entry name" value="Type_1_exporter"/>
</dbReference>
<evidence type="ECO:0000256" key="4">
    <source>
        <dbReference type="ARBA" id="ARBA00022840"/>
    </source>
</evidence>
<comment type="caution">
    <text evidence="11">The sequence shown here is derived from an EMBL/GenBank/DDBJ whole genome shotgun (WGS) entry which is preliminary data.</text>
</comment>
<dbReference type="PROSITE" id="PS00211">
    <property type="entry name" value="ABC_TRANSPORTER_1"/>
    <property type="match status" value="1"/>
</dbReference>
<dbReference type="InterPro" id="IPR003593">
    <property type="entry name" value="AAA+_ATPase"/>
</dbReference>
<dbReference type="InterPro" id="IPR011527">
    <property type="entry name" value="ABC1_TM_dom"/>
</dbReference>
<dbReference type="Gene3D" id="3.40.50.300">
    <property type="entry name" value="P-loop containing nucleotide triphosphate hydrolases"/>
    <property type="match status" value="1"/>
</dbReference>
<feature type="region of interest" description="Disordered" evidence="7">
    <location>
        <begin position="1"/>
        <end position="28"/>
    </location>
</feature>
<evidence type="ECO:0000256" key="7">
    <source>
        <dbReference type="SAM" id="MobiDB-lite"/>
    </source>
</evidence>
<dbReference type="InterPro" id="IPR003439">
    <property type="entry name" value="ABC_transporter-like_ATP-bd"/>
</dbReference>
<proteinExistence type="predicted"/>
<evidence type="ECO:0000256" key="5">
    <source>
        <dbReference type="ARBA" id="ARBA00022989"/>
    </source>
</evidence>
<evidence type="ECO:0000256" key="2">
    <source>
        <dbReference type="ARBA" id="ARBA00022692"/>
    </source>
</evidence>
<keyword evidence="4 11" id="KW-0067">ATP-binding</keyword>
<dbReference type="PROSITE" id="PS50929">
    <property type="entry name" value="ABC_TM1F"/>
    <property type="match status" value="1"/>
</dbReference>
<name>A0ABS2QAH7_9BACL</name>
<dbReference type="PROSITE" id="PS50893">
    <property type="entry name" value="ABC_TRANSPORTER_2"/>
    <property type="match status" value="1"/>
</dbReference>
<sequence length="626" mass="70196">MSETNNSSRRRGSHGGFGGPGFHGQMPVEKPKNFKKTFHRLMSYLKPHTFLLITVFVFAALSTVFTIIAPKLMGHATTKLFEGMIMKMRHVPGAHIDFGAIWTIVVELIVLYILSALFTYLMQYLMSGVSQKMVYTMRRQVNEKFARLPVSYFDNHPYGDVLSRVVNDSQNISNTLQQSLTTSITSIVTLIGVIVMMLTISPILTLVILLTLPLSLIGVKLITGRSQQYFKSQQERIGALNGHVEEMFTGHQVIKAFGKERDAKKEFSRINGELYQSAWRAQFLSGIMMPLMMFIGNIGFVLIAVVGGILVVKRAIEIGDIQAFIQYARQFGQPLNQIANISNIIQSTVASAERIFEILDEVEEVPDKRDATIIAHPRGHVRFEAIDFSYTPDKPLIEQMTIDVPAGRTVAIVGPTGAGKTTLVNLLMRFYDTQAGRITVDGIPVKDMKREHLHHLFGMVLQDTWLFQGTIRENIAYGRQDATEEEIVQAAEAAHADHFIRTLPDGYETILNEEASNLSQGQKQLLTIARAILADPVILILDEATSSVDTRTELHIQHAMKTLMQDRTNFIIAHRLSTIKEADLILVMNHGQVIEQGTHQQLLEKSGFYADLYQSQFAVEIEARPN</sequence>
<evidence type="ECO:0000313" key="12">
    <source>
        <dbReference type="Proteomes" id="UP000823201"/>
    </source>
</evidence>
<feature type="transmembrane region" description="Helical" evidence="8">
    <location>
        <begin position="50"/>
        <end position="69"/>
    </location>
</feature>
<keyword evidence="5 8" id="KW-1133">Transmembrane helix</keyword>
<dbReference type="PANTHER" id="PTHR43394">
    <property type="entry name" value="ATP-DEPENDENT PERMEASE MDL1, MITOCHONDRIAL"/>
    <property type="match status" value="1"/>
</dbReference>
<gene>
    <name evidence="11" type="ORF">JOC27_002256</name>
</gene>
<feature type="domain" description="ABC transporter" evidence="9">
    <location>
        <begin position="381"/>
        <end position="615"/>
    </location>
</feature>
<organism evidence="11 12">
    <name type="scientific">Sporolactobacillus spathodeae</name>
    <dbReference type="NCBI Taxonomy" id="1465502"/>
    <lineage>
        <taxon>Bacteria</taxon>
        <taxon>Bacillati</taxon>
        <taxon>Bacillota</taxon>
        <taxon>Bacilli</taxon>
        <taxon>Bacillales</taxon>
        <taxon>Sporolactobacillaceae</taxon>
        <taxon>Sporolactobacillus</taxon>
    </lineage>
</organism>
<dbReference type="Pfam" id="PF00664">
    <property type="entry name" value="ABC_membrane"/>
    <property type="match status" value="1"/>
</dbReference>
<keyword evidence="2 8" id="KW-0812">Transmembrane</keyword>
<reference evidence="11 12" key="1">
    <citation type="submission" date="2021-01" db="EMBL/GenBank/DDBJ databases">
        <title>Genomic Encyclopedia of Type Strains, Phase IV (KMG-IV): sequencing the most valuable type-strain genomes for metagenomic binning, comparative biology and taxonomic classification.</title>
        <authorList>
            <person name="Goeker M."/>
        </authorList>
    </citation>
    <scope>NUCLEOTIDE SEQUENCE [LARGE SCALE GENOMIC DNA]</scope>
    <source>
        <strain evidence="11 12">DSM 100968</strain>
    </source>
</reference>
<feature type="transmembrane region" description="Helical" evidence="8">
    <location>
        <begin position="100"/>
        <end position="122"/>
    </location>
</feature>
<dbReference type="InterPro" id="IPR036640">
    <property type="entry name" value="ABC1_TM_sf"/>
</dbReference>
<dbReference type="Proteomes" id="UP000823201">
    <property type="component" value="Unassembled WGS sequence"/>
</dbReference>
<dbReference type="SUPFAM" id="SSF52540">
    <property type="entry name" value="P-loop containing nucleoside triphosphate hydrolases"/>
    <property type="match status" value="1"/>
</dbReference>
<dbReference type="EMBL" id="JAFBEV010000024">
    <property type="protein sequence ID" value="MBM7658793.1"/>
    <property type="molecule type" value="Genomic_DNA"/>
</dbReference>
<evidence type="ECO:0000256" key="3">
    <source>
        <dbReference type="ARBA" id="ARBA00022741"/>
    </source>
</evidence>
<keyword evidence="6 8" id="KW-0472">Membrane</keyword>